<gene>
    <name evidence="7" type="ORF">A2777_05235</name>
</gene>
<dbReference type="Proteomes" id="UP000177354">
    <property type="component" value="Unassembled WGS sequence"/>
</dbReference>
<feature type="transmembrane region" description="Helical" evidence="6">
    <location>
        <begin position="225"/>
        <end position="246"/>
    </location>
</feature>
<evidence type="ECO:0000313" key="8">
    <source>
        <dbReference type="Proteomes" id="UP000177354"/>
    </source>
</evidence>
<reference evidence="7 8" key="1">
    <citation type="journal article" date="2016" name="Nat. Commun.">
        <title>Thousands of microbial genomes shed light on interconnected biogeochemical processes in an aquifer system.</title>
        <authorList>
            <person name="Anantharaman K."/>
            <person name="Brown C.T."/>
            <person name="Hug L.A."/>
            <person name="Sharon I."/>
            <person name="Castelle C.J."/>
            <person name="Probst A.J."/>
            <person name="Thomas B.C."/>
            <person name="Singh A."/>
            <person name="Wilkins M.J."/>
            <person name="Karaoz U."/>
            <person name="Brodie E.L."/>
            <person name="Williams K.H."/>
            <person name="Hubbard S.S."/>
            <person name="Banfield J.F."/>
        </authorList>
    </citation>
    <scope>NUCLEOTIDE SEQUENCE [LARGE SCALE GENOMIC DNA]</scope>
</reference>
<feature type="transmembrane region" description="Helical" evidence="6">
    <location>
        <begin position="338"/>
        <end position="359"/>
    </location>
</feature>
<feature type="transmembrane region" description="Helical" evidence="6">
    <location>
        <begin position="182"/>
        <end position="204"/>
    </location>
</feature>
<evidence type="ECO:0000256" key="2">
    <source>
        <dbReference type="ARBA" id="ARBA00022475"/>
    </source>
</evidence>
<dbReference type="GO" id="GO:0005886">
    <property type="term" value="C:plasma membrane"/>
    <property type="evidence" value="ECO:0007669"/>
    <property type="project" value="UniProtKB-SubCell"/>
</dbReference>
<comment type="subcellular location">
    <subcellularLocation>
        <location evidence="1">Cell membrane</location>
        <topology evidence="1">Multi-pass membrane protein</topology>
    </subcellularLocation>
</comment>
<evidence type="ECO:0000256" key="1">
    <source>
        <dbReference type="ARBA" id="ARBA00004651"/>
    </source>
</evidence>
<evidence type="ECO:0000256" key="6">
    <source>
        <dbReference type="SAM" id="Phobius"/>
    </source>
</evidence>
<comment type="caution">
    <text evidence="7">The sequence shown here is derived from an EMBL/GenBank/DDBJ whole genome shotgun (WGS) entry which is preliminary data.</text>
</comment>
<dbReference type="InterPro" id="IPR050833">
    <property type="entry name" value="Poly_Biosynth_Transport"/>
</dbReference>
<dbReference type="EMBL" id="MFJF01000017">
    <property type="protein sequence ID" value="OGG06289.1"/>
    <property type="molecule type" value="Genomic_DNA"/>
</dbReference>
<keyword evidence="5 6" id="KW-0472">Membrane</keyword>
<accession>A0A1F5Z1E8</accession>
<feature type="transmembrane region" description="Helical" evidence="6">
    <location>
        <begin position="366"/>
        <end position="385"/>
    </location>
</feature>
<evidence type="ECO:0000256" key="3">
    <source>
        <dbReference type="ARBA" id="ARBA00022692"/>
    </source>
</evidence>
<keyword evidence="2" id="KW-1003">Cell membrane</keyword>
<organism evidence="7 8">
    <name type="scientific">Candidatus Gottesmanbacteria bacterium RIFCSPHIGHO2_01_FULL_40_15</name>
    <dbReference type="NCBI Taxonomy" id="1798376"/>
    <lineage>
        <taxon>Bacteria</taxon>
        <taxon>Candidatus Gottesmaniibacteriota</taxon>
    </lineage>
</organism>
<feature type="transmembrane region" description="Helical" evidence="6">
    <location>
        <begin position="12"/>
        <end position="33"/>
    </location>
</feature>
<feature type="transmembrane region" description="Helical" evidence="6">
    <location>
        <begin position="258"/>
        <end position="282"/>
    </location>
</feature>
<evidence type="ECO:0000313" key="7">
    <source>
        <dbReference type="EMBL" id="OGG06289.1"/>
    </source>
</evidence>
<protein>
    <recommendedName>
        <fullName evidence="9">Polysaccharide biosynthesis protein C-terminal domain-containing protein</fullName>
    </recommendedName>
</protein>
<feature type="transmembrane region" description="Helical" evidence="6">
    <location>
        <begin position="92"/>
        <end position="115"/>
    </location>
</feature>
<keyword evidence="4 6" id="KW-1133">Transmembrane helix</keyword>
<sequence>MRLIKRLTGSQLVRGSALIFLANNFVNFGNFLFNLVMARLLGKAVYGELGSLFSLYVLSAVPLSVFNIYIIKSVSSRLGRKDLKGIKSIHSWFLPKIFAVSLTLFLLFFISSFFISGFLKLSSPLPIIFMGLNFILAGLSSLNGSVLTGMLAFSLIALNGTVEVLSKLALSILVVLANWGLYGALIGITAGGLIRYFMSVVEISRLLPSYKKNKPPVYSQNIREIIPVIITTLILVSFLNADIILVRHFFSPVAAGEYVALSTLSKSIFYAAAPFVTVMFPIITKRKAGGDPYLLPLLGSLFGSAFISLIAILAFYLFPKFIVNLLFGSKYLNIIPYLVHFSFFTAIYALNHIVTYFLLSVSFNRALYILPIFPLLQTLLIFIFHKSVFTVISINILTSLLYLISAIILIWYKEAKNFIYLIKTRLPLFYYHGQQ</sequence>
<dbReference type="PANTHER" id="PTHR30250:SF28">
    <property type="entry name" value="POLYSACCHARIDE BIOSYNTHESIS PROTEIN"/>
    <property type="match status" value="1"/>
</dbReference>
<feature type="transmembrane region" description="Helical" evidence="6">
    <location>
        <begin position="391"/>
        <end position="412"/>
    </location>
</feature>
<evidence type="ECO:0000256" key="5">
    <source>
        <dbReference type="ARBA" id="ARBA00023136"/>
    </source>
</evidence>
<evidence type="ECO:0000256" key="4">
    <source>
        <dbReference type="ARBA" id="ARBA00022989"/>
    </source>
</evidence>
<feature type="transmembrane region" description="Helical" evidence="6">
    <location>
        <begin position="121"/>
        <end position="139"/>
    </location>
</feature>
<dbReference type="PANTHER" id="PTHR30250">
    <property type="entry name" value="PST FAMILY PREDICTED COLANIC ACID TRANSPORTER"/>
    <property type="match status" value="1"/>
</dbReference>
<dbReference type="AlphaFoldDB" id="A0A1F5Z1E8"/>
<feature type="transmembrane region" description="Helical" evidence="6">
    <location>
        <begin position="53"/>
        <end position="71"/>
    </location>
</feature>
<keyword evidence="3 6" id="KW-0812">Transmembrane</keyword>
<evidence type="ECO:0008006" key="9">
    <source>
        <dbReference type="Google" id="ProtNLM"/>
    </source>
</evidence>
<name>A0A1F5Z1E8_9BACT</name>
<dbReference type="Pfam" id="PF13440">
    <property type="entry name" value="Polysacc_synt_3"/>
    <property type="match status" value="1"/>
</dbReference>
<proteinExistence type="predicted"/>
<feature type="transmembrane region" description="Helical" evidence="6">
    <location>
        <begin position="294"/>
        <end position="318"/>
    </location>
</feature>
<feature type="transmembrane region" description="Helical" evidence="6">
    <location>
        <begin position="151"/>
        <end position="176"/>
    </location>
</feature>